<dbReference type="Gene3D" id="3.40.50.1820">
    <property type="entry name" value="alpha/beta hydrolase"/>
    <property type="match status" value="1"/>
</dbReference>
<dbReference type="EMBL" id="JANUGQ010000045">
    <property type="protein sequence ID" value="MCS0639808.1"/>
    <property type="molecule type" value="Genomic_DNA"/>
</dbReference>
<dbReference type="PANTHER" id="PTHR46623:SF6">
    <property type="entry name" value="ALPHA_BETA-HYDROLASES SUPERFAMILY PROTEIN"/>
    <property type="match status" value="1"/>
</dbReference>
<dbReference type="SUPFAM" id="SSF53474">
    <property type="entry name" value="alpha/beta-Hydrolases"/>
    <property type="match status" value="1"/>
</dbReference>
<dbReference type="RefSeq" id="WP_258791130.1">
    <property type="nucleotide sequence ID" value="NZ_JANUGQ010000045.1"/>
</dbReference>
<keyword evidence="3" id="KW-1185">Reference proteome</keyword>
<evidence type="ECO:0000313" key="2">
    <source>
        <dbReference type="EMBL" id="MCS0639808.1"/>
    </source>
</evidence>
<protein>
    <submittedName>
        <fullName evidence="2">Dienelactone hydrolase family protein</fullName>
    </submittedName>
</protein>
<dbReference type="GO" id="GO:0016787">
    <property type="term" value="F:hydrolase activity"/>
    <property type="evidence" value="ECO:0007669"/>
    <property type="project" value="UniProtKB-KW"/>
</dbReference>
<keyword evidence="2" id="KW-0378">Hydrolase</keyword>
<dbReference type="Pfam" id="PF01738">
    <property type="entry name" value="DLH"/>
    <property type="match status" value="1"/>
</dbReference>
<comment type="caution">
    <text evidence="2">The sequence shown here is derived from an EMBL/GenBank/DDBJ whole genome shotgun (WGS) entry which is preliminary data.</text>
</comment>
<name>A0ABT2CQW3_9ACTN</name>
<evidence type="ECO:0000259" key="1">
    <source>
        <dbReference type="Pfam" id="PF01738"/>
    </source>
</evidence>
<dbReference type="InterPro" id="IPR051049">
    <property type="entry name" value="Dienelactone_hydrolase-like"/>
</dbReference>
<gene>
    <name evidence="2" type="ORF">NX801_30065</name>
</gene>
<reference evidence="2" key="1">
    <citation type="submission" date="2022-08" db="EMBL/GenBank/DDBJ databases">
        <authorList>
            <person name="Somphong A."/>
            <person name="Phongsopitanun W."/>
        </authorList>
    </citation>
    <scope>NUCLEOTIDE SEQUENCE</scope>
    <source>
        <strain evidence="2">LP05-1</strain>
    </source>
</reference>
<dbReference type="PANTHER" id="PTHR46623">
    <property type="entry name" value="CARBOXYMETHYLENEBUTENOLIDASE-RELATED"/>
    <property type="match status" value="1"/>
</dbReference>
<accession>A0ABT2CQW3</accession>
<dbReference type="InterPro" id="IPR029058">
    <property type="entry name" value="AB_hydrolase_fold"/>
</dbReference>
<sequence length="197" mass="21178">MAHSAVFHSVLGLRPPGLLLSDRLRRAGHVVVAPDLFGGEAAPDLDHGFRLLERVGRPTVMQRAQRAMDGMPADTALIGVSMGTGVVAGVWSERPATAKVLLVHAAADVPGDARPGVRIQLHAADPDLFTPPKRVASLTRTAQEVGAGLQAFRYPGVGHFYTDPAVPDHDLTAAELTWRRTRKFLDEEQPGSPLNHR</sequence>
<proteinExistence type="predicted"/>
<feature type="domain" description="Dienelactone hydrolase" evidence="1">
    <location>
        <begin position="6"/>
        <end position="187"/>
    </location>
</feature>
<organism evidence="2 3">
    <name type="scientific">Streptomyces pyxinae</name>
    <dbReference type="NCBI Taxonomy" id="2970734"/>
    <lineage>
        <taxon>Bacteria</taxon>
        <taxon>Bacillati</taxon>
        <taxon>Actinomycetota</taxon>
        <taxon>Actinomycetes</taxon>
        <taxon>Kitasatosporales</taxon>
        <taxon>Streptomycetaceae</taxon>
        <taxon>Streptomyces</taxon>
    </lineage>
</organism>
<evidence type="ECO:0000313" key="3">
    <source>
        <dbReference type="Proteomes" id="UP001431313"/>
    </source>
</evidence>
<dbReference type="Proteomes" id="UP001431313">
    <property type="component" value="Unassembled WGS sequence"/>
</dbReference>
<dbReference type="InterPro" id="IPR002925">
    <property type="entry name" value="Dienelactn_hydro"/>
</dbReference>